<dbReference type="GO" id="GO:0006511">
    <property type="term" value="P:ubiquitin-dependent protein catabolic process"/>
    <property type="evidence" value="ECO:0007669"/>
    <property type="project" value="TreeGrafter"/>
</dbReference>
<feature type="domain" description="THIF-type NAD/FAD binding fold" evidence="5">
    <location>
        <begin position="483"/>
        <end position="901"/>
    </location>
</feature>
<evidence type="ECO:0000259" key="6">
    <source>
        <dbReference type="Pfam" id="PF10585"/>
    </source>
</evidence>
<comment type="similarity">
    <text evidence="2">Belongs to the ubiquitin-activating E1 family.</text>
</comment>
<evidence type="ECO:0000259" key="5">
    <source>
        <dbReference type="Pfam" id="PF00899"/>
    </source>
</evidence>
<dbReference type="Pfam" id="PF00899">
    <property type="entry name" value="ThiF"/>
    <property type="match status" value="1"/>
</dbReference>
<dbReference type="Proteomes" id="UP000031512">
    <property type="component" value="Chromosome 1"/>
</dbReference>
<dbReference type="KEGG" id="beq:BEWA_020440"/>
<evidence type="ECO:0000313" key="8">
    <source>
        <dbReference type="Proteomes" id="UP000031512"/>
    </source>
</evidence>
<dbReference type="Pfam" id="PF10585">
    <property type="entry name" value="UBA_E1_SCCH"/>
    <property type="match status" value="1"/>
</dbReference>
<dbReference type="GeneID" id="15803903"/>
<feature type="chain" id="PRO_5003939274" evidence="4">
    <location>
        <begin position="21"/>
        <end position="1117"/>
    </location>
</feature>
<dbReference type="RefSeq" id="XP_004828864.1">
    <property type="nucleotide sequence ID" value="XM_004828807.1"/>
</dbReference>
<dbReference type="GO" id="GO:0005634">
    <property type="term" value="C:nucleus"/>
    <property type="evidence" value="ECO:0007669"/>
    <property type="project" value="TreeGrafter"/>
</dbReference>
<evidence type="ECO:0000256" key="1">
    <source>
        <dbReference type="ARBA" id="ARBA00004906"/>
    </source>
</evidence>
<dbReference type="InterPro" id="IPR000594">
    <property type="entry name" value="ThiF_NAD_FAD-bd"/>
</dbReference>
<dbReference type="InterPro" id="IPR045886">
    <property type="entry name" value="ThiF/MoeB/HesA"/>
</dbReference>
<dbReference type="InterPro" id="IPR042063">
    <property type="entry name" value="Ubi_acti_E1_SCCH"/>
</dbReference>
<dbReference type="PANTHER" id="PTHR10953:SF4">
    <property type="entry name" value="UBIQUITIN-ACTIVATING ENZYME E1 C-TERMINAL DOMAIN-CONTAINING PROTEIN"/>
    <property type="match status" value="1"/>
</dbReference>
<name>L0AVC3_THEEQ</name>
<dbReference type="OrthoDB" id="10252231at2759"/>
<dbReference type="UniPathway" id="UPA00143"/>
<dbReference type="Gene3D" id="1.10.10.2660">
    <property type="entry name" value="Ubiquitin-activating enzyme E1, SCCH domain"/>
    <property type="match status" value="1"/>
</dbReference>
<dbReference type="STRING" id="1537102.L0AVC3"/>
<dbReference type="Gene3D" id="3.40.50.12550">
    <property type="entry name" value="Ubiquitin-activating enzyme E1, inactive adenylation domain, subdomain 2"/>
    <property type="match status" value="1"/>
</dbReference>
<dbReference type="Gene3D" id="3.40.50.720">
    <property type="entry name" value="NAD(P)-binding Rossmann-like Domain"/>
    <property type="match status" value="1"/>
</dbReference>
<dbReference type="InterPro" id="IPR042302">
    <property type="entry name" value="E1_FCCH_sf"/>
</dbReference>
<dbReference type="InterPro" id="IPR035985">
    <property type="entry name" value="Ubiquitin-activating_enz"/>
</dbReference>
<dbReference type="AlphaFoldDB" id="L0AVC3"/>
<dbReference type="GO" id="GO:0005737">
    <property type="term" value="C:cytoplasm"/>
    <property type="evidence" value="ECO:0007669"/>
    <property type="project" value="TreeGrafter"/>
</dbReference>
<evidence type="ECO:0000256" key="2">
    <source>
        <dbReference type="ARBA" id="ARBA00005673"/>
    </source>
</evidence>
<keyword evidence="4" id="KW-0732">Signal</keyword>
<comment type="pathway">
    <text evidence="1">Protein modification; protein ubiquitination.</text>
</comment>
<dbReference type="InterPro" id="IPR019572">
    <property type="entry name" value="UBA_E1_SCCH"/>
</dbReference>
<dbReference type="PANTHER" id="PTHR10953">
    <property type="entry name" value="UBIQUITIN-ACTIVATING ENZYME E1"/>
    <property type="match status" value="1"/>
</dbReference>
<dbReference type="InterPro" id="IPR000011">
    <property type="entry name" value="UBQ/SUMO-activ_enz_E1-like"/>
</dbReference>
<gene>
    <name evidence="7" type="ORF">BEWA_020440</name>
</gene>
<proteinExistence type="inferred from homology"/>
<sequence length="1117" mass="126895">MLALFIINVVIAVLLEIATCRSVNFKQDHVLTHGSDLRNPNPFLGNIKTNNISKLPGRQDSVHHGRNSKGKATSVVHSGICRNLFSRVELVLGSNALDSISSANVLIVGANELSNKVIAHFIRSGIGSICIWDDDTQKSNRLVERISLLHPDANINILKSEPNFEKEASTYRAIVFLNQPLQSAIEANDRIHNKCKFVFASTIGAYGLVFSDFGTNHLVTTRSDDKYPEHSCKFTSAGNKTWLETTSKVQKSFYSENDTVNLTYAHYLLNENKGETDIQVLKCKVSRVVEENNNVKLLIDLDTRGWPQMTVSISKVDEPFFLDFAPLSHFIKSIFSKQSYFTLFLDKIFLSNPAGRLLITPKSGNIFNNDHLSVISSFLAFDQMAFNFTGTMDFDWNYHRYFIDLCRKIYPQCDDVIASNFNKLRHFHIPPIDFMVGAFVAQETIKGITNIFTPSELVLIDRSDLFLNKSGNVDFDIVKKVMSIVSNYSYLVVGAGALGCDYLRMLAEMSVSRVNVFDDDTVEISNLSRQCLFTPDDVGKGKAESAIKNLNRLHDNTLKDYKYHKLLFTDSFETRAIVNSIWSDKTIALSAVDNMQGRITLDNFCIENNIPLVEAGIHGMKCSTSIFIPHITESYSSTMQDKMLVNDKSSCTVKGIPKTIEDTVHYSMELFSWLFDSQHVFINKFMMDPVKTLRQTMDHGHDYFLNAIQVIKDNCDILSSESESEIDKKILKWANKNYLKYIGYDSPLGDIWISSLIRLKTGCLTPKKCKKLTINESFIDEIKSQVIRFLTAFKRKGNNSELSKGSYEKCFRAISELFEDKNVRKALESANFSYSSIFFEENREDCLDFIYATSNMRAFKYNIHQKDKLSILGIAKAIVPAISTCVSIAASTSLLEVYRIAILSQYNIFGHDSDLKSTNFKNSKGIIGDIYLSLYNDDISIWFSLSDKGLRCFNKNKLIATLKPFNYLKSRNHCNYFNHHFFNLSIMKHFSNHPNPPYIFQVTNPNASLYGLSLSFWDYILVDEQSAHFYNFKTHKNVFKKNGILVGELVKSIENMFDVIVEGFASPSGYILINDLNNRSSLSDLFFSPTGQVVISILAYDRHSNKRIELPDINYRM</sequence>
<feature type="domain" description="Ubiquitin-activating enzyme SCCH" evidence="6">
    <location>
        <begin position="813"/>
        <end position="869"/>
    </location>
</feature>
<dbReference type="SUPFAM" id="SSF69572">
    <property type="entry name" value="Activating enzymes of the ubiquitin-like proteins"/>
    <property type="match status" value="2"/>
</dbReference>
<dbReference type="GO" id="GO:0004839">
    <property type="term" value="F:ubiquitin activating enzyme activity"/>
    <property type="evidence" value="ECO:0007669"/>
    <property type="project" value="TreeGrafter"/>
</dbReference>
<dbReference type="eggNOG" id="KOG2012">
    <property type="taxonomic scope" value="Eukaryota"/>
</dbReference>
<dbReference type="Gene3D" id="3.50.50.80">
    <property type="entry name" value="Ubiquitin-activating enzyme E1, inactive adenylation domain, subdomain 1"/>
    <property type="match status" value="1"/>
</dbReference>
<organism evidence="7 8">
    <name type="scientific">Theileria equi strain WA</name>
    <dbReference type="NCBI Taxonomy" id="1537102"/>
    <lineage>
        <taxon>Eukaryota</taxon>
        <taxon>Sar</taxon>
        <taxon>Alveolata</taxon>
        <taxon>Apicomplexa</taxon>
        <taxon>Aconoidasida</taxon>
        <taxon>Piroplasmida</taxon>
        <taxon>Theileriidae</taxon>
        <taxon>Theileria</taxon>
    </lineage>
</organism>
<accession>L0AVC3</accession>
<dbReference type="Gene3D" id="2.40.30.180">
    <property type="entry name" value="Ubiquitin-activating enzyme E1, FCCH domain"/>
    <property type="match status" value="1"/>
</dbReference>
<dbReference type="EMBL" id="CP001669">
    <property type="protein sequence ID" value="AFZ79198.1"/>
    <property type="molecule type" value="Genomic_DNA"/>
</dbReference>
<dbReference type="InterPro" id="IPR042449">
    <property type="entry name" value="Ub-E1_IAD_1"/>
</dbReference>
<evidence type="ECO:0000256" key="4">
    <source>
        <dbReference type="SAM" id="SignalP"/>
    </source>
</evidence>
<keyword evidence="8" id="KW-1185">Reference proteome</keyword>
<reference evidence="7 8" key="1">
    <citation type="journal article" date="2012" name="BMC Genomics">
        <title>Comparative genomic analysis and phylogenetic position of Theileria equi.</title>
        <authorList>
            <person name="Kappmeyer L.S."/>
            <person name="Thiagarajan M."/>
            <person name="Herndon D.R."/>
            <person name="Ramsay J.D."/>
            <person name="Caler E."/>
            <person name="Djikeng A."/>
            <person name="Gillespie J.J."/>
            <person name="Lau A.O."/>
            <person name="Roalson E.H."/>
            <person name="Silva J.C."/>
            <person name="Silva M.G."/>
            <person name="Suarez C.E."/>
            <person name="Ueti M.W."/>
            <person name="Nene V.M."/>
            <person name="Mealey R.H."/>
            <person name="Knowles D.P."/>
            <person name="Brayton K.A."/>
        </authorList>
    </citation>
    <scope>NUCLEOTIDE SEQUENCE [LARGE SCALE GENOMIC DNA]</scope>
    <source>
        <strain evidence="7 8">WA</strain>
    </source>
</reference>
<dbReference type="VEuPathDB" id="PiroplasmaDB:BEWA_020440"/>
<evidence type="ECO:0000256" key="3">
    <source>
        <dbReference type="ARBA" id="ARBA00022598"/>
    </source>
</evidence>
<dbReference type="GO" id="GO:0006974">
    <property type="term" value="P:DNA damage response"/>
    <property type="evidence" value="ECO:0007669"/>
    <property type="project" value="TreeGrafter"/>
</dbReference>
<feature type="signal peptide" evidence="4">
    <location>
        <begin position="1"/>
        <end position="20"/>
    </location>
</feature>
<protein>
    <submittedName>
        <fullName evidence="7">Ubiquitin-activating enzyme E1, putative</fullName>
    </submittedName>
</protein>
<keyword evidence="3" id="KW-0436">Ligase</keyword>
<evidence type="ECO:0000313" key="7">
    <source>
        <dbReference type="EMBL" id="AFZ79198.1"/>
    </source>
</evidence>
<dbReference type="PRINTS" id="PR01849">
    <property type="entry name" value="UBIQUITINACT"/>
</dbReference>